<evidence type="ECO:0000256" key="4">
    <source>
        <dbReference type="ARBA" id="ARBA00022729"/>
    </source>
</evidence>
<dbReference type="GO" id="GO:0030600">
    <property type="term" value="F:feruloyl esterase activity"/>
    <property type="evidence" value="ECO:0007669"/>
    <property type="project" value="UniProtKB-ARBA"/>
</dbReference>
<evidence type="ECO:0000256" key="2">
    <source>
        <dbReference type="ARBA" id="ARBA00022487"/>
    </source>
</evidence>
<evidence type="ECO:0000313" key="10">
    <source>
        <dbReference type="Proteomes" id="UP001174691"/>
    </source>
</evidence>
<keyword evidence="2" id="KW-0719">Serine esterase</keyword>
<dbReference type="AlphaFoldDB" id="A0AA38VSV9"/>
<accession>A0AA38VSV9</accession>
<evidence type="ECO:0000313" key="9">
    <source>
        <dbReference type="EMBL" id="KAJ9150152.1"/>
    </source>
</evidence>
<comment type="caution">
    <text evidence="9">The sequence shown here is derived from an EMBL/GenBank/DDBJ whole genome shotgun (WGS) entry which is preliminary data.</text>
</comment>
<evidence type="ECO:0000256" key="7">
    <source>
        <dbReference type="ARBA" id="ARBA00023157"/>
    </source>
</evidence>
<dbReference type="InterPro" id="IPR029058">
    <property type="entry name" value="AB_hydrolase_fold"/>
</dbReference>
<dbReference type="SUPFAM" id="SSF53474">
    <property type="entry name" value="alpha/beta-Hydrolases"/>
    <property type="match status" value="1"/>
</dbReference>
<keyword evidence="10" id="KW-1185">Reference proteome</keyword>
<name>A0AA38VSV9_9PEZI</name>
<dbReference type="GO" id="GO:0046872">
    <property type="term" value="F:metal ion binding"/>
    <property type="evidence" value="ECO:0007669"/>
    <property type="project" value="UniProtKB-KW"/>
</dbReference>
<dbReference type="EC" id="3.1.1.-" evidence="8"/>
<keyword evidence="6" id="KW-0106">Calcium</keyword>
<keyword evidence="3" id="KW-0479">Metal-binding</keyword>
<dbReference type="Proteomes" id="UP001174691">
    <property type="component" value="Unassembled WGS sequence"/>
</dbReference>
<organism evidence="9 10">
    <name type="scientific">Coniochaeta hoffmannii</name>
    <dbReference type="NCBI Taxonomy" id="91930"/>
    <lineage>
        <taxon>Eukaryota</taxon>
        <taxon>Fungi</taxon>
        <taxon>Dikarya</taxon>
        <taxon>Ascomycota</taxon>
        <taxon>Pezizomycotina</taxon>
        <taxon>Sordariomycetes</taxon>
        <taxon>Sordariomycetidae</taxon>
        <taxon>Coniochaetales</taxon>
        <taxon>Coniochaetaceae</taxon>
        <taxon>Coniochaeta</taxon>
    </lineage>
</organism>
<keyword evidence="4" id="KW-0732">Signal</keyword>
<dbReference type="Pfam" id="PF07519">
    <property type="entry name" value="Tannase"/>
    <property type="match status" value="1"/>
</dbReference>
<dbReference type="PANTHER" id="PTHR33938">
    <property type="entry name" value="FERULOYL ESTERASE B-RELATED"/>
    <property type="match status" value="1"/>
</dbReference>
<proteinExistence type="inferred from homology"/>
<evidence type="ECO:0000256" key="5">
    <source>
        <dbReference type="ARBA" id="ARBA00022801"/>
    </source>
</evidence>
<gene>
    <name evidence="9" type="ORF">NKR19_g5345</name>
</gene>
<evidence type="ECO:0000256" key="3">
    <source>
        <dbReference type="ARBA" id="ARBA00022723"/>
    </source>
</evidence>
<evidence type="ECO:0000256" key="6">
    <source>
        <dbReference type="ARBA" id="ARBA00022837"/>
    </source>
</evidence>
<protein>
    <recommendedName>
        <fullName evidence="8">Carboxylic ester hydrolase</fullName>
        <ecNumber evidence="8">3.1.1.-</ecNumber>
    </recommendedName>
</protein>
<dbReference type="EMBL" id="JANBVN010000073">
    <property type="protein sequence ID" value="KAJ9150152.1"/>
    <property type="molecule type" value="Genomic_DNA"/>
</dbReference>
<sequence>MKLEKAQSLLLGALTFQTGNATSNAACSVDAFAAILGSSASVVSAVKVDQGGTYGEGTANLLYPTNPTNLPSLCAVTVKVASSPSSSYRFGVFLPETWNSRFLAVGNGGFGGGINWLDMGQGVRYGHTVVSTDTGHNATVGDNTWALNNPEAVKDWGYRAVHGTVELGKRIAEGYYGSEIKYSYYMGGSTGGRQGLKEAQISPESFDGMVIGAPAWWTSHMQPWTTKVATYNLPVDGPNRVPPSFFPLLEKEVLRQCDGVDGLEDGIITRPDLCNFDYTTLACSGDTAVTTTCLTPAQIQTVKNVHSPYIADGKFAFPGLELSSESQWSFLLSDSKPSTFGDGYIQNFVLNDPSWSWESYTDSLVWEADALDPGSCDADDHAALSSFRDRGGRIVMYHGVADALIPFGSAGLFYDKTAEALGGGDHAGLADWFRFFEVPGMQHVVGTAEDAPWYFAGANAAGALGTDVYSTPGFEDTRHDVLLAVMEWVEKGKPVDEIVATTWTKFNDHSSGVLRQRPLCPFPKKQTYDGKGDEKVPGSFYCK</sequence>
<evidence type="ECO:0000256" key="1">
    <source>
        <dbReference type="ARBA" id="ARBA00006249"/>
    </source>
</evidence>
<comment type="similarity">
    <text evidence="1 8">Belongs to the tannase family.</text>
</comment>
<dbReference type="PANTHER" id="PTHR33938:SF2">
    <property type="entry name" value="CARBOXYLIC ESTER HYDROLASE"/>
    <property type="match status" value="1"/>
</dbReference>
<reference evidence="9" key="1">
    <citation type="submission" date="2022-07" db="EMBL/GenBank/DDBJ databases">
        <title>Fungi with potential for degradation of polypropylene.</title>
        <authorList>
            <person name="Gostincar C."/>
        </authorList>
    </citation>
    <scope>NUCLEOTIDE SEQUENCE</scope>
    <source>
        <strain evidence="9">EXF-13287</strain>
    </source>
</reference>
<evidence type="ECO:0000256" key="8">
    <source>
        <dbReference type="RuleBase" id="RU361238"/>
    </source>
</evidence>
<keyword evidence="5 8" id="KW-0378">Hydrolase</keyword>
<keyword evidence="7" id="KW-1015">Disulfide bond</keyword>
<dbReference type="InterPro" id="IPR011118">
    <property type="entry name" value="Tannase/feruloyl_esterase"/>
</dbReference>